<dbReference type="Pfam" id="PF13899">
    <property type="entry name" value="Thioredoxin_7"/>
    <property type="match status" value="1"/>
</dbReference>
<dbReference type="PROSITE" id="PS51352">
    <property type="entry name" value="THIOREDOXIN_2"/>
    <property type="match status" value="1"/>
</dbReference>
<evidence type="ECO:0000313" key="2">
    <source>
        <dbReference type="EMBL" id="GAA4850664.1"/>
    </source>
</evidence>
<evidence type="ECO:0000313" key="3">
    <source>
        <dbReference type="Proteomes" id="UP001500298"/>
    </source>
</evidence>
<comment type="caution">
    <text evidence="2">The sequence shown here is derived from an EMBL/GenBank/DDBJ whole genome shotgun (WGS) entry which is preliminary data.</text>
</comment>
<dbReference type="EMBL" id="BAABJX010000065">
    <property type="protein sequence ID" value="GAA4850664.1"/>
    <property type="molecule type" value="Genomic_DNA"/>
</dbReference>
<name>A0ABP9DKL0_9BACT</name>
<dbReference type="SUPFAM" id="SSF52833">
    <property type="entry name" value="Thioredoxin-like"/>
    <property type="match status" value="1"/>
</dbReference>
<feature type="domain" description="Thioredoxin" evidence="1">
    <location>
        <begin position="9"/>
        <end position="151"/>
    </location>
</feature>
<gene>
    <name evidence="2" type="ORF">GCM10023331_39170</name>
</gene>
<dbReference type="Proteomes" id="UP001500298">
    <property type="component" value="Unassembled WGS sequence"/>
</dbReference>
<organism evidence="2 3">
    <name type="scientific">Algivirga pacifica</name>
    <dbReference type="NCBI Taxonomy" id="1162670"/>
    <lineage>
        <taxon>Bacteria</taxon>
        <taxon>Pseudomonadati</taxon>
        <taxon>Bacteroidota</taxon>
        <taxon>Cytophagia</taxon>
        <taxon>Cytophagales</taxon>
        <taxon>Flammeovirgaceae</taxon>
        <taxon>Algivirga</taxon>
    </lineage>
</organism>
<sequence length="328" mass="37361">MVYMDRSVSDMNEEAKELETVLIKGHRKKLIDPFLHISLDSALALAEKEEKQVLLYVNASWCGMCRLLDKTLFQQDTVIHRLRNDVIPVKVDVDSYKGAKLNKKFNIAGYPTFLMIRPDRNVSNRNVGIIFYRKDRDDPAGLFQFIDEGYAYQGESIQVSEEELIHIQLAKEDYESVRFGVKLASHFNASREEQVQRGTGFEVGGFAHFNKKRFMFRPGVSYFSTGINEETLSSLILPVGLGYAFYKNSTFVIPSEFNVLLTPFYQYNFSGNLAGIASHNYGMRYGIDYQFGGDATLGITLSYQHYLNTSLPDQNGIHLGVYFTLPPQ</sequence>
<accession>A0ABP9DKL0</accession>
<dbReference type="InterPro" id="IPR013766">
    <property type="entry name" value="Thioredoxin_domain"/>
</dbReference>
<proteinExistence type="predicted"/>
<dbReference type="Gene3D" id="3.40.30.10">
    <property type="entry name" value="Glutaredoxin"/>
    <property type="match status" value="1"/>
</dbReference>
<protein>
    <recommendedName>
        <fullName evidence="1">Thioredoxin domain-containing protein</fullName>
    </recommendedName>
</protein>
<evidence type="ECO:0000259" key="1">
    <source>
        <dbReference type="PROSITE" id="PS51352"/>
    </source>
</evidence>
<dbReference type="InterPro" id="IPR036249">
    <property type="entry name" value="Thioredoxin-like_sf"/>
</dbReference>
<keyword evidence="3" id="KW-1185">Reference proteome</keyword>
<reference evidence="3" key="1">
    <citation type="journal article" date="2019" name="Int. J. Syst. Evol. Microbiol.">
        <title>The Global Catalogue of Microorganisms (GCM) 10K type strain sequencing project: providing services to taxonomists for standard genome sequencing and annotation.</title>
        <authorList>
            <consortium name="The Broad Institute Genomics Platform"/>
            <consortium name="The Broad Institute Genome Sequencing Center for Infectious Disease"/>
            <person name="Wu L."/>
            <person name="Ma J."/>
        </authorList>
    </citation>
    <scope>NUCLEOTIDE SEQUENCE [LARGE SCALE GENOMIC DNA]</scope>
    <source>
        <strain evidence="3">JCM 18326</strain>
    </source>
</reference>